<dbReference type="PIRSF" id="PIRSF000456">
    <property type="entry name" value="UDP-GlcNAc_acltr"/>
    <property type="match status" value="1"/>
</dbReference>
<proteinExistence type="predicted"/>
<reference evidence="10" key="1">
    <citation type="submission" date="2018-02" db="EMBL/GenBank/DDBJ databases">
        <authorList>
            <person name="Clavel T."/>
            <person name="Strowig T."/>
        </authorList>
    </citation>
    <scope>NUCLEOTIDE SEQUENCE [LARGE SCALE GENOMIC DNA]</scope>
    <source>
        <strain evidence="10">DSM 103720</strain>
    </source>
</reference>
<dbReference type="Proteomes" id="UP000244905">
    <property type="component" value="Unassembled WGS sequence"/>
</dbReference>
<dbReference type="Gene3D" id="1.20.1180.10">
    <property type="entry name" value="Udp N-acetylglucosamine O-acyltransferase, C-terminal domain"/>
    <property type="match status" value="1"/>
</dbReference>
<dbReference type="InterPro" id="IPR037157">
    <property type="entry name" value="Acetyltransf_C_sf"/>
</dbReference>
<feature type="domain" description="UDP N-acetylglucosamine O-acyltransferase C-terminal" evidence="7">
    <location>
        <begin position="174"/>
        <end position="248"/>
    </location>
</feature>
<evidence type="ECO:0000256" key="3">
    <source>
        <dbReference type="ARBA" id="ARBA00022556"/>
    </source>
</evidence>
<dbReference type="GO" id="GO:0016020">
    <property type="term" value="C:membrane"/>
    <property type="evidence" value="ECO:0007669"/>
    <property type="project" value="GOC"/>
</dbReference>
<evidence type="ECO:0000256" key="4">
    <source>
        <dbReference type="ARBA" id="ARBA00022679"/>
    </source>
</evidence>
<keyword evidence="5" id="KW-0443">Lipid metabolism</keyword>
<keyword evidence="3" id="KW-0441">Lipid A biosynthesis</keyword>
<dbReference type="InterPro" id="IPR029098">
    <property type="entry name" value="Acetyltransf_C"/>
</dbReference>
<evidence type="ECO:0000256" key="5">
    <source>
        <dbReference type="ARBA" id="ARBA00023098"/>
    </source>
</evidence>
<keyword evidence="6 9" id="KW-0012">Acyltransferase</keyword>
<organism evidence="9 10">
    <name type="scientific">Duncaniella muris</name>
    <dbReference type="NCBI Taxonomy" id="2094150"/>
    <lineage>
        <taxon>Bacteria</taxon>
        <taxon>Pseudomonadati</taxon>
        <taxon>Bacteroidota</taxon>
        <taxon>Bacteroidia</taxon>
        <taxon>Bacteroidales</taxon>
        <taxon>Muribaculaceae</taxon>
        <taxon>Duncaniella</taxon>
    </lineage>
</organism>
<dbReference type="GO" id="GO:0008780">
    <property type="term" value="F:acyl-[acyl-carrier-protein]-UDP-N-acetylglucosamine O-acyltransferase activity"/>
    <property type="evidence" value="ECO:0007669"/>
    <property type="project" value="UniProtKB-EC"/>
</dbReference>
<keyword evidence="4 9" id="KW-0808">Transferase</keyword>
<evidence type="ECO:0000259" key="8">
    <source>
        <dbReference type="Pfam" id="PF25087"/>
    </source>
</evidence>
<name>A0A2V1IU25_9BACT</name>
<evidence type="ECO:0000313" key="9">
    <source>
        <dbReference type="EMBL" id="PWB04228.1"/>
    </source>
</evidence>
<dbReference type="InterPro" id="IPR010137">
    <property type="entry name" value="Lipid_A_LpxA"/>
</dbReference>
<keyword evidence="10" id="KW-1185">Reference proteome</keyword>
<protein>
    <submittedName>
        <fullName evidence="9">Acyl-ACP--UDP-N-acetylglucosamine O-acyltransferase</fullName>
        <ecNumber evidence="9">2.3.1.129</ecNumber>
    </submittedName>
</protein>
<dbReference type="PANTHER" id="PTHR43480:SF1">
    <property type="entry name" value="ACYL-[ACYL-CARRIER-PROTEIN]--UDP-N-ACETYLGLUCOSAMINE O-ACYLTRANSFERASE, MITOCHONDRIAL-RELATED"/>
    <property type="match status" value="1"/>
</dbReference>
<evidence type="ECO:0000256" key="1">
    <source>
        <dbReference type="ARBA" id="ARBA00022490"/>
    </source>
</evidence>
<dbReference type="InterPro" id="IPR011004">
    <property type="entry name" value="Trimer_LpxA-like_sf"/>
</dbReference>
<sequence>MISDKAHIDPSAKIGENVTIHPFAYIDKDVVIGDNTVIMPFASIIRGTRLGKNCKVFQSAIVGADPQDFRWKGGFTYCYIGDNVVIRENVIINRGIETEGGTRIGDDCFLMANSHVGHDSHLKGKDVIGNNVSIAGDVEIGECSILSSSVVVHENSRIGDWVLIKGGCRITGNVPPFCIMAHNPTSYFGVNATILRKQGMDEERIDDIAKCYRHIYQTGTSVFNAMRRIEADVEDTPERDNILSFINSVNLRIVAVPRDLEQ</sequence>
<evidence type="ECO:0000256" key="2">
    <source>
        <dbReference type="ARBA" id="ARBA00022516"/>
    </source>
</evidence>
<dbReference type="PANTHER" id="PTHR43480">
    <property type="entry name" value="ACYL-[ACYL-CARRIER-PROTEIN]--UDP-N-ACETYLGLUCOSAMINE O-ACYLTRANSFERASE"/>
    <property type="match status" value="1"/>
</dbReference>
<dbReference type="GO" id="GO:0009245">
    <property type="term" value="P:lipid A biosynthetic process"/>
    <property type="evidence" value="ECO:0007669"/>
    <property type="project" value="UniProtKB-KW"/>
</dbReference>
<dbReference type="EMBL" id="PUEC01000002">
    <property type="protein sequence ID" value="PWB04228.1"/>
    <property type="molecule type" value="Genomic_DNA"/>
</dbReference>
<dbReference type="SUPFAM" id="SSF51161">
    <property type="entry name" value="Trimeric LpxA-like enzymes"/>
    <property type="match status" value="1"/>
</dbReference>
<dbReference type="AlphaFoldDB" id="A0A2V1IU25"/>
<dbReference type="GeneID" id="82524991"/>
<dbReference type="NCBIfam" id="NF003657">
    <property type="entry name" value="PRK05289.1"/>
    <property type="match status" value="1"/>
</dbReference>
<dbReference type="RefSeq" id="WP_107031152.1">
    <property type="nucleotide sequence ID" value="NZ_CAJSYL010000004.1"/>
</dbReference>
<evidence type="ECO:0000259" key="7">
    <source>
        <dbReference type="Pfam" id="PF13720"/>
    </source>
</evidence>
<keyword evidence="2" id="KW-0444">Lipid biosynthesis</keyword>
<dbReference type="EC" id="2.3.1.129" evidence="9"/>
<gene>
    <name evidence="9" type="ORF">C5O23_01325</name>
</gene>
<dbReference type="NCBIfam" id="TIGR01852">
    <property type="entry name" value="lipid_A_lpxA"/>
    <property type="match status" value="1"/>
</dbReference>
<dbReference type="InterPro" id="IPR056729">
    <property type="entry name" value="GMPPB_C"/>
</dbReference>
<evidence type="ECO:0000313" key="10">
    <source>
        <dbReference type="Proteomes" id="UP000244905"/>
    </source>
</evidence>
<comment type="caution">
    <text evidence="9">The sequence shown here is derived from an EMBL/GenBank/DDBJ whole genome shotgun (WGS) entry which is preliminary data.</text>
</comment>
<accession>A0A2V1IU25</accession>
<dbReference type="Gene3D" id="2.160.10.10">
    <property type="entry name" value="Hexapeptide repeat proteins"/>
    <property type="match status" value="1"/>
</dbReference>
<dbReference type="Pfam" id="PF25087">
    <property type="entry name" value="GMPPB_C"/>
    <property type="match status" value="1"/>
</dbReference>
<feature type="domain" description="Mannose-1-phosphate guanyltransferase C-terminal" evidence="8">
    <location>
        <begin position="4"/>
        <end position="95"/>
    </location>
</feature>
<evidence type="ECO:0000256" key="6">
    <source>
        <dbReference type="ARBA" id="ARBA00023315"/>
    </source>
</evidence>
<dbReference type="Pfam" id="PF13720">
    <property type="entry name" value="Acetyltransf_11"/>
    <property type="match status" value="1"/>
</dbReference>
<keyword evidence="1" id="KW-0963">Cytoplasm</keyword>